<dbReference type="EMBL" id="CP002117">
    <property type="protein sequence ID" value="ADN35476.1"/>
    <property type="molecule type" value="Genomic_DNA"/>
</dbReference>
<keyword evidence="2" id="KW-1185">Reference proteome</keyword>
<evidence type="ECO:0008006" key="3">
    <source>
        <dbReference type="Google" id="ProtNLM"/>
    </source>
</evidence>
<name>E1RIG3_METP4</name>
<dbReference type="AlphaFoldDB" id="E1RIG3"/>
<dbReference type="HOGENOM" id="CLU_159086_1_0_2"/>
<gene>
    <name evidence="1" type="ordered locus">Mpet_0702</name>
</gene>
<proteinExistence type="predicted"/>
<sequence>MNRCVNKLCPDIIDPEIKAEDAVEYIFKKSSEVYEMPEHYTIKGVNILGEAPLYVGLLKKKKEILFYFKKPCFGTMLLKTKGSDEEFEKIREQGKLVPEAGKK</sequence>
<dbReference type="STRING" id="679926.Mpet_0702"/>
<dbReference type="KEGG" id="mpi:Mpet_0702"/>
<reference evidence="1 2" key="1">
    <citation type="journal article" date="2010" name="Stand. Genomic Sci.">
        <title>Complete genome sequence of Methanoplanus petrolearius type strain (SEBR 4847).</title>
        <authorList>
            <person name="Brambilla E."/>
            <person name="Djao O.D."/>
            <person name="Daligault H."/>
            <person name="Lapidus A."/>
            <person name="Lucas S."/>
            <person name="Hammon N."/>
            <person name="Nolan M."/>
            <person name="Tice H."/>
            <person name="Cheng J.F."/>
            <person name="Han C."/>
            <person name="Tapia R."/>
            <person name="Goodwin L."/>
            <person name="Pitluck S."/>
            <person name="Liolios K."/>
            <person name="Ivanova N."/>
            <person name="Mavromatis K."/>
            <person name="Mikhailova N."/>
            <person name="Pati A."/>
            <person name="Chen A."/>
            <person name="Palaniappan K."/>
            <person name="Land M."/>
            <person name="Hauser L."/>
            <person name="Chang Y.J."/>
            <person name="Jeffries C.D."/>
            <person name="Rohde M."/>
            <person name="Spring S."/>
            <person name="Sikorski J."/>
            <person name="Goker M."/>
            <person name="Woyke T."/>
            <person name="Bristow J."/>
            <person name="Eisen J.A."/>
            <person name="Markowitz V."/>
            <person name="Hugenholtz P."/>
            <person name="Kyrpides N.C."/>
            <person name="Klenk H.P."/>
        </authorList>
    </citation>
    <scope>NUCLEOTIDE SEQUENCE [LARGE SCALE GENOMIC DNA]</scope>
    <source>
        <strain evidence="2">DSM 11571 / OCM 486 / SEBR 4847</strain>
    </source>
</reference>
<protein>
    <recommendedName>
        <fullName evidence="3">DUF1894 domain-containing protein</fullName>
    </recommendedName>
</protein>
<dbReference type="GeneID" id="9743151"/>
<evidence type="ECO:0000313" key="1">
    <source>
        <dbReference type="EMBL" id="ADN35476.1"/>
    </source>
</evidence>
<dbReference type="Pfam" id="PF08979">
    <property type="entry name" value="DUF1894"/>
    <property type="match status" value="1"/>
</dbReference>
<dbReference type="InterPro" id="IPR012031">
    <property type="entry name" value="MTH0776-like"/>
</dbReference>
<dbReference type="RefSeq" id="WP_013328654.1">
    <property type="nucleotide sequence ID" value="NC_014507.1"/>
</dbReference>
<evidence type="ECO:0000313" key="2">
    <source>
        <dbReference type="Proteomes" id="UP000006565"/>
    </source>
</evidence>
<dbReference type="OrthoDB" id="109565at2157"/>
<dbReference type="eggNOG" id="arCOG04844">
    <property type="taxonomic scope" value="Archaea"/>
</dbReference>
<organism evidence="1 2">
    <name type="scientific">Methanolacinia petrolearia (strain DSM 11571 / OCM 486 / SEBR 4847)</name>
    <name type="common">Methanoplanus petrolearius</name>
    <dbReference type="NCBI Taxonomy" id="679926"/>
    <lineage>
        <taxon>Archaea</taxon>
        <taxon>Methanobacteriati</taxon>
        <taxon>Methanobacteriota</taxon>
        <taxon>Stenosarchaea group</taxon>
        <taxon>Methanomicrobia</taxon>
        <taxon>Methanomicrobiales</taxon>
        <taxon>Methanomicrobiaceae</taxon>
        <taxon>Methanolacinia</taxon>
    </lineage>
</organism>
<accession>E1RIG3</accession>
<dbReference type="Proteomes" id="UP000006565">
    <property type="component" value="Chromosome"/>
</dbReference>